<accession>A0A5M9JVN0</accession>
<dbReference type="InterPro" id="IPR003959">
    <property type="entry name" value="ATPase_AAA_core"/>
</dbReference>
<proteinExistence type="inferred from homology"/>
<dbReference type="InterPro" id="IPR011546">
    <property type="entry name" value="Pept_M41_FtsH_extracell"/>
</dbReference>
<evidence type="ECO:0000256" key="6">
    <source>
        <dbReference type="ARBA" id="ARBA00022723"/>
    </source>
</evidence>
<evidence type="ECO:0000313" key="17">
    <source>
        <dbReference type="Proteomes" id="UP000322873"/>
    </source>
</evidence>
<evidence type="ECO:0000256" key="4">
    <source>
        <dbReference type="ARBA" id="ARBA00010550"/>
    </source>
</evidence>
<dbReference type="InterPro" id="IPR000642">
    <property type="entry name" value="Peptidase_M41"/>
</dbReference>
<feature type="compositionally biased region" description="Basic and acidic residues" evidence="14">
    <location>
        <begin position="38"/>
        <end position="57"/>
    </location>
</feature>
<dbReference type="FunFam" id="1.10.8.60:FF:000019">
    <property type="entry name" value="AFG3-like AAA ATPase 2"/>
    <property type="match status" value="1"/>
</dbReference>
<feature type="domain" description="AAA+ ATPase" evidence="15">
    <location>
        <begin position="429"/>
        <end position="578"/>
    </location>
</feature>
<keyword evidence="7" id="KW-0547">Nucleotide-binding</keyword>
<keyword evidence="9" id="KW-0862">Zinc</keyword>
<comment type="similarity">
    <text evidence="4">In the N-terminal section; belongs to the AAA ATPase family.</text>
</comment>
<dbReference type="FunFam" id="3.40.50.300:FF:000001">
    <property type="entry name" value="ATP-dependent zinc metalloprotease FtsH"/>
    <property type="match status" value="1"/>
</dbReference>
<dbReference type="GO" id="GO:0034982">
    <property type="term" value="P:mitochondrial protein processing"/>
    <property type="evidence" value="ECO:0007669"/>
    <property type="project" value="TreeGrafter"/>
</dbReference>
<reference evidence="16 17" key="1">
    <citation type="submission" date="2019-06" db="EMBL/GenBank/DDBJ databases">
        <title>Genome Sequence of the Brown Rot Fungal Pathogen Monilinia fructicola.</title>
        <authorList>
            <person name="De Miccolis Angelini R.M."/>
            <person name="Landi L."/>
            <person name="Abate D."/>
            <person name="Pollastro S."/>
            <person name="Romanazzi G."/>
            <person name="Faretra F."/>
        </authorList>
    </citation>
    <scope>NUCLEOTIDE SEQUENCE [LARGE SCALE GENOMIC DNA]</scope>
    <source>
        <strain evidence="16 17">Mfrc123</strain>
    </source>
</reference>
<gene>
    <name evidence="16" type="ORF">EYC84_003119</name>
</gene>
<keyword evidence="17" id="KW-1185">Reference proteome</keyword>
<dbReference type="PANTHER" id="PTHR43655">
    <property type="entry name" value="ATP-DEPENDENT PROTEASE"/>
    <property type="match status" value="1"/>
</dbReference>
<comment type="caution">
    <text evidence="16">The sequence shown here is derived from an EMBL/GenBank/DDBJ whole genome shotgun (WGS) entry which is preliminary data.</text>
</comment>
<keyword evidence="5" id="KW-0645">Protease</keyword>
<dbReference type="Gene3D" id="3.40.1690.20">
    <property type="match status" value="1"/>
</dbReference>
<dbReference type="GO" id="GO:0004222">
    <property type="term" value="F:metalloendopeptidase activity"/>
    <property type="evidence" value="ECO:0007669"/>
    <property type="project" value="InterPro"/>
</dbReference>
<name>A0A5M9JVN0_MONFR</name>
<dbReference type="PANTHER" id="PTHR43655:SF2">
    <property type="entry name" value="AFG3 LIKE MATRIX AAA PEPTIDASE SUBUNIT 2, ISOFORM A"/>
    <property type="match status" value="1"/>
</dbReference>
<dbReference type="Pfam" id="PF00004">
    <property type="entry name" value="AAA"/>
    <property type="match status" value="1"/>
</dbReference>
<evidence type="ECO:0000256" key="10">
    <source>
        <dbReference type="ARBA" id="ARBA00022840"/>
    </source>
</evidence>
<evidence type="ECO:0000256" key="5">
    <source>
        <dbReference type="ARBA" id="ARBA00022670"/>
    </source>
</evidence>
<dbReference type="CDD" id="cd19501">
    <property type="entry name" value="RecA-like_FtsH"/>
    <property type="match status" value="1"/>
</dbReference>
<evidence type="ECO:0000313" key="16">
    <source>
        <dbReference type="EMBL" id="KAA8572503.1"/>
    </source>
</evidence>
<keyword evidence="8" id="KW-0378">Hydrolase</keyword>
<dbReference type="GO" id="GO:0005745">
    <property type="term" value="C:m-AAA complex"/>
    <property type="evidence" value="ECO:0007669"/>
    <property type="project" value="TreeGrafter"/>
</dbReference>
<dbReference type="Pfam" id="PF06480">
    <property type="entry name" value="FtsH_ext"/>
    <property type="match status" value="1"/>
</dbReference>
<dbReference type="SMART" id="SM00382">
    <property type="entry name" value="AAA"/>
    <property type="match status" value="1"/>
</dbReference>
<dbReference type="Gene3D" id="1.20.58.760">
    <property type="entry name" value="Peptidase M41"/>
    <property type="match status" value="2"/>
</dbReference>
<keyword evidence="12" id="KW-0496">Mitochondrion</keyword>
<dbReference type="AlphaFoldDB" id="A0A5M9JVN0"/>
<dbReference type="FunFam" id="3.40.1690.20:FF:000003">
    <property type="entry name" value="Mitochondrial inner membrane AAA protease Yta12, putative"/>
    <property type="match status" value="1"/>
</dbReference>
<dbReference type="Gene3D" id="3.40.50.300">
    <property type="entry name" value="P-loop containing nucleotide triphosphate hydrolases"/>
    <property type="match status" value="1"/>
</dbReference>
<dbReference type="InterPro" id="IPR041569">
    <property type="entry name" value="AAA_lid_3"/>
</dbReference>
<dbReference type="GO" id="GO:0016887">
    <property type="term" value="F:ATP hydrolysis activity"/>
    <property type="evidence" value="ECO:0007669"/>
    <property type="project" value="InterPro"/>
</dbReference>
<keyword evidence="10" id="KW-0067">ATP-binding</keyword>
<dbReference type="SUPFAM" id="SSF140990">
    <property type="entry name" value="FtsH protease domain-like"/>
    <property type="match status" value="1"/>
</dbReference>
<comment type="subcellular location">
    <subcellularLocation>
        <location evidence="2">Mitochondrion</location>
    </subcellularLocation>
</comment>
<evidence type="ECO:0000256" key="1">
    <source>
        <dbReference type="ARBA" id="ARBA00001947"/>
    </source>
</evidence>
<dbReference type="InterPro" id="IPR027417">
    <property type="entry name" value="P-loop_NTPase"/>
</dbReference>
<feature type="region of interest" description="Disordered" evidence="14">
    <location>
        <begin position="21"/>
        <end position="92"/>
    </location>
</feature>
<evidence type="ECO:0000256" key="8">
    <source>
        <dbReference type="ARBA" id="ARBA00022801"/>
    </source>
</evidence>
<evidence type="ECO:0000256" key="7">
    <source>
        <dbReference type="ARBA" id="ARBA00022741"/>
    </source>
</evidence>
<dbReference type="GO" id="GO:0004176">
    <property type="term" value="F:ATP-dependent peptidase activity"/>
    <property type="evidence" value="ECO:0007669"/>
    <property type="project" value="InterPro"/>
</dbReference>
<dbReference type="InterPro" id="IPR037219">
    <property type="entry name" value="Peptidase_M41-like"/>
</dbReference>
<dbReference type="VEuPathDB" id="FungiDB:MFRU_003g02820"/>
<dbReference type="Proteomes" id="UP000322873">
    <property type="component" value="Unassembled WGS sequence"/>
</dbReference>
<feature type="region of interest" description="Disordered" evidence="14">
    <location>
        <begin position="185"/>
        <end position="211"/>
    </location>
</feature>
<dbReference type="InterPro" id="IPR003593">
    <property type="entry name" value="AAA+_ATPase"/>
</dbReference>
<dbReference type="GO" id="GO:0008270">
    <property type="term" value="F:zinc ion binding"/>
    <property type="evidence" value="ECO:0007669"/>
    <property type="project" value="InterPro"/>
</dbReference>
<dbReference type="Pfam" id="PF01434">
    <property type="entry name" value="Peptidase_M41"/>
    <property type="match status" value="2"/>
</dbReference>
<evidence type="ECO:0000259" key="15">
    <source>
        <dbReference type="SMART" id="SM00382"/>
    </source>
</evidence>
<evidence type="ECO:0000256" key="2">
    <source>
        <dbReference type="ARBA" id="ARBA00004173"/>
    </source>
</evidence>
<evidence type="ECO:0000256" key="9">
    <source>
        <dbReference type="ARBA" id="ARBA00022833"/>
    </source>
</evidence>
<evidence type="ECO:0000256" key="14">
    <source>
        <dbReference type="SAM" id="MobiDB-lite"/>
    </source>
</evidence>
<organism evidence="16 17">
    <name type="scientific">Monilinia fructicola</name>
    <name type="common">Brown rot fungus</name>
    <name type="synonym">Ciboria fructicola</name>
    <dbReference type="NCBI Taxonomy" id="38448"/>
    <lineage>
        <taxon>Eukaryota</taxon>
        <taxon>Fungi</taxon>
        <taxon>Dikarya</taxon>
        <taxon>Ascomycota</taxon>
        <taxon>Pezizomycotina</taxon>
        <taxon>Leotiomycetes</taxon>
        <taxon>Helotiales</taxon>
        <taxon>Sclerotiniaceae</taxon>
        <taxon>Monilinia</taxon>
    </lineage>
</organism>
<dbReference type="Pfam" id="PF17862">
    <property type="entry name" value="AAA_lid_3"/>
    <property type="match status" value="1"/>
</dbReference>
<comment type="similarity">
    <text evidence="3">In the C-terminal section; belongs to the peptidase M41 family.</text>
</comment>
<comment type="cofactor">
    <cofactor evidence="1">
        <name>Zn(2+)</name>
        <dbReference type="ChEBI" id="CHEBI:29105"/>
    </cofactor>
</comment>
<keyword evidence="11" id="KW-0482">Metalloprotease</keyword>
<keyword evidence="6" id="KW-0479">Metal-binding</keyword>
<evidence type="ECO:0000256" key="12">
    <source>
        <dbReference type="ARBA" id="ARBA00023128"/>
    </source>
</evidence>
<dbReference type="SUPFAM" id="SSF52540">
    <property type="entry name" value="P-loop containing nucleoside triphosphate hydrolases"/>
    <property type="match status" value="1"/>
</dbReference>
<comment type="catalytic activity">
    <reaction evidence="13">
        <text>ATP + H2O = ADP + phosphate + H(+)</text>
        <dbReference type="Rhea" id="RHEA:13065"/>
        <dbReference type="ChEBI" id="CHEBI:15377"/>
        <dbReference type="ChEBI" id="CHEBI:15378"/>
        <dbReference type="ChEBI" id="CHEBI:30616"/>
        <dbReference type="ChEBI" id="CHEBI:43474"/>
        <dbReference type="ChEBI" id="CHEBI:456216"/>
    </reaction>
    <physiologicalReaction direction="left-to-right" evidence="13">
        <dbReference type="Rhea" id="RHEA:13066"/>
    </physiologicalReaction>
</comment>
<evidence type="ECO:0000256" key="3">
    <source>
        <dbReference type="ARBA" id="ARBA00010044"/>
    </source>
</evidence>
<evidence type="ECO:0000256" key="13">
    <source>
        <dbReference type="ARBA" id="ARBA00048778"/>
    </source>
</evidence>
<dbReference type="GO" id="GO:0005524">
    <property type="term" value="F:ATP binding"/>
    <property type="evidence" value="ECO:0007669"/>
    <property type="project" value="UniProtKB-KW"/>
</dbReference>
<sequence>MTSILRQCSSLARISQTTIQSAARNSLRRATFATGPPKPDKDTQKDESEVESKKQKSSEPPSKSAPGTENLYDGKTPLSSSESGAEPTESPLVEGYVKLTDEEIKQLEQVIASMQFGKRQTTELKASMEAIKKTGVPSELRDLMREVKGRPLTLSEAARFTKLVLQMAWTAAKIRSQGTNFYSNAPKGSFDGNKGGQRREHGSGKKDYKQEGFNFGNPSDMKLDTTTLLIGSFATYFLWQTLFPGNNKKDITFQEFRNNFFDKGLVKRLTVVNSQKVRVDLHTEAAAAMYPDSPAGNPNFHYYFTIGSADGFEQRMEQAQNELGIPSSERIPISYASDGDTWALIYTFGPTLLFIGAIFYMSRRASAGAGGNSGIFGMGKSRAKQFNHETDVKVKFKDVAGMDEAKLEIMEFVSFLKTPEQFQRLGAKIPRGAILSGPPGTGKTLLAKATAGESQVPFFSVSGSEFVEMFVGVGASRVRDLFAMARKSTPCIIFIDEIDAIGKSRGKSGGFSGGGNDEREATLNQILTEMDGFNTTEQIVVLAGTNRPDANDGWQKADLQGSLGKIVTNENIEYLTGRLSALTPGFSGADIANCVNEAALIAARTQAKSVAMLHFEQAIERVIGGLEKRSLVLSPEEKKTVAYHEAGHAICGWYFKWADPLLKVSIIPRGQGALGYAQYLPAGDTYLMNVKPTHGPGASDDFNKVTRMATAMVTKWGMSKKLGPLHFETDRENQLMKPFAESTAQTIDQEVRRIVDEAYEKCRNLLVEKKAEVGIIAEELLSKEVLGRDDMVRLLGPRPFDENKDFVKYFGGGSLGKSAPPPPATESTDSPTEDPSPLA</sequence>
<protein>
    <recommendedName>
        <fullName evidence="15">AAA+ ATPase domain-containing protein</fullName>
    </recommendedName>
</protein>
<evidence type="ECO:0000256" key="11">
    <source>
        <dbReference type="ARBA" id="ARBA00023049"/>
    </source>
</evidence>
<dbReference type="EMBL" id="VICG01000004">
    <property type="protein sequence ID" value="KAA8572503.1"/>
    <property type="molecule type" value="Genomic_DNA"/>
</dbReference>
<dbReference type="Gene3D" id="1.10.8.60">
    <property type="match status" value="1"/>
</dbReference>
<feature type="region of interest" description="Disordered" evidence="14">
    <location>
        <begin position="811"/>
        <end position="839"/>
    </location>
</feature>
<feature type="compositionally biased region" description="Basic and acidic residues" evidence="14">
    <location>
        <begin position="197"/>
        <end position="210"/>
    </location>
</feature>
<dbReference type="InterPro" id="IPR050928">
    <property type="entry name" value="ATP-dep_Zn_Metalloprotease"/>
</dbReference>